<dbReference type="EMBL" id="JAFMOF010000002">
    <property type="protein sequence ID" value="MBO0653826.1"/>
    <property type="molecule type" value="Genomic_DNA"/>
</dbReference>
<gene>
    <name evidence="1" type="ORF">J1792_13860</name>
</gene>
<dbReference type="PANTHER" id="PTHR36849:SF1">
    <property type="entry name" value="CYTOPLASMIC PROTEIN"/>
    <property type="match status" value="1"/>
</dbReference>
<proteinExistence type="predicted"/>
<sequence>MERSRRVRVRRVYDPPEKADGGRVLVDRIWPRGVSKEAAALDEWCKDVAPSTELRTWYGHDPARFDEFSRRYRAELRDADHTEALRHLGELARHRNLTLLTATKDSDISAAAVLQEVLTRNTTGTDRDK</sequence>
<evidence type="ECO:0000313" key="2">
    <source>
        <dbReference type="Proteomes" id="UP000664781"/>
    </source>
</evidence>
<protein>
    <submittedName>
        <fullName evidence="1">DUF488 family protein</fullName>
    </submittedName>
</protein>
<organism evidence="1 2">
    <name type="scientific">Streptomyces triculaminicus</name>
    <dbReference type="NCBI Taxonomy" id="2816232"/>
    <lineage>
        <taxon>Bacteria</taxon>
        <taxon>Bacillati</taxon>
        <taxon>Actinomycetota</taxon>
        <taxon>Actinomycetes</taxon>
        <taxon>Kitasatosporales</taxon>
        <taxon>Streptomycetaceae</taxon>
        <taxon>Streptomyces</taxon>
    </lineage>
</organism>
<dbReference type="Pfam" id="PF22752">
    <property type="entry name" value="DUF488-N3i"/>
    <property type="match status" value="1"/>
</dbReference>
<dbReference type="AlphaFoldDB" id="A0A939FNC2"/>
<dbReference type="InterPro" id="IPR052552">
    <property type="entry name" value="YeaO-like"/>
</dbReference>
<dbReference type="Proteomes" id="UP000664781">
    <property type="component" value="Unassembled WGS sequence"/>
</dbReference>
<dbReference type="RefSeq" id="WP_086570590.1">
    <property type="nucleotide sequence ID" value="NZ_JAFMOF010000002.1"/>
</dbReference>
<dbReference type="PANTHER" id="PTHR36849">
    <property type="entry name" value="CYTOPLASMIC PROTEIN-RELATED"/>
    <property type="match status" value="1"/>
</dbReference>
<reference evidence="1" key="1">
    <citation type="submission" date="2021-03" db="EMBL/GenBank/DDBJ databases">
        <title>Streptomyces strains.</title>
        <authorList>
            <person name="Lund M.B."/>
            <person name="Toerring T."/>
        </authorList>
    </citation>
    <scope>NUCLEOTIDE SEQUENCE</scope>
    <source>
        <strain evidence="1">JCM 4242</strain>
    </source>
</reference>
<name>A0A939FNC2_9ACTN</name>
<evidence type="ECO:0000313" key="1">
    <source>
        <dbReference type="EMBL" id="MBO0653826.1"/>
    </source>
</evidence>
<comment type="caution">
    <text evidence="1">The sequence shown here is derived from an EMBL/GenBank/DDBJ whole genome shotgun (WGS) entry which is preliminary data.</text>
</comment>
<keyword evidence="2" id="KW-1185">Reference proteome</keyword>
<accession>A0A939FNC2</accession>